<evidence type="ECO:0000313" key="2">
    <source>
        <dbReference type="EMBL" id="GAX84641.1"/>
    </source>
</evidence>
<reference evidence="2 3" key="1">
    <citation type="submission" date="2017-08" db="EMBL/GenBank/DDBJ databases">
        <title>Acidophilic green algal genome provides insights into adaptation to an acidic environment.</title>
        <authorList>
            <person name="Hirooka S."/>
            <person name="Hirose Y."/>
            <person name="Kanesaki Y."/>
            <person name="Higuchi S."/>
            <person name="Fujiwara T."/>
            <person name="Onuma R."/>
            <person name="Era A."/>
            <person name="Ohbayashi R."/>
            <person name="Uzuka A."/>
            <person name="Nozaki H."/>
            <person name="Yoshikawa H."/>
            <person name="Miyagishima S.Y."/>
        </authorList>
    </citation>
    <scope>NUCLEOTIDE SEQUENCE [LARGE SCALE GENOMIC DNA]</scope>
    <source>
        <strain evidence="2 3">NIES-2499</strain>
    </source>
</reference>
<comment type="caution">
    <text evidence="2">The sequence shown here is derived from an EMBL/GenBank/DDBJ whole genome shotgun (WGS) entry which is preliminary data.</text>
</comment>
<dbReference type="AlphaFoldDB" id="A0A250XNH6"/>
<sequence length="281" mass="30727">MPKHDVHDSGTMMSDEGDHDAPTTHLTDLDQFLSQYIRVLTSYRLDLATVVQEVDQTGKDFDIRVAQLLSSAIGEAELSTHFDGHISSTAMQQQAAGSSSSGSQVKKKRVHTSAATGVGMPNSSNNYTSLLHSSAASLLLATADPRAAFSSAPYGTGCPDGYLLACKDAKEEEEDAGRAQGFEDVEMQCTLQEASEEDPREVLKKKYADKLQQLQLEFSRKRRKGKLPQAATDVLRSWWEGNKAWPYPTVHQSKEEALEGRIKAGRVALLEHEARSKSASS</sequence>
<protein>
    <submittedName>
        <fullName evidence="2">Uncharacterized protein</fullName>
    </submittedName>
</protein>
<accession>A0A250XNH6</accession>
<evidence type="ECO:0000313" key="3">
    <source>
        <dbReference type="Proteomes" id="UP000232323"/>
    </source>
</evidence>
<dbReference type="STRING" id="1157962.A0A250XNH6"/>
<gene>
    <name evidence="2" type="ORF">CEUSTIGMA_g12062.t1</name>
</gene>
<dbReference type="EMBL" id="BEGY01000131">
    <property type="protein sequence ID" value="GAX84641.1"/>
    <property type="molecule type" value="Genomic_DNA"/>
</dbReference>
<organism evidence="2 3">
    <name type="scientific">Chlamydomonas eustigma</name>
    <dbReference type="NCBI Taxonomy" id="1157962"/>
    <lineage>
        <taxon>Eukaryota</taxon>
        <taxon>Viridiplantae</taxon>
        <taxon>Chlorophyta</taxon>
        <taxon>core chlorophytes</taxon>
        <taxon>Chlorophyceae</taxon>
        <taxon>CS clade</taxon>
        <taxon>Chlamydomonadales</taxon>
        <taxon>Chlamydomonadaceae</taxon>
        <taxon>Chlamydomonas</taxon>
    </lineage>
</organism>
<proteinExistence type="predicted"/>
<dbReference type="OrthoDB" id="10056939at2759"/>
<feature type="region of interest" description="Disordered" evidence="1">
    <location>
        <begin position="1"/>
        <end position="23"/>
    </location>
</feature>
<dbReference type="Gene3D" id="1.10.10.60">
    <property type="entry name" value="Homeodomain-like"/>
    <property type="match status" value="1"/>
</dbReference>
<keyword evidence="3" id="KW-1185">Reference proteome</keyword>
<evidence type="ECO:0000256" key="1">
    <source>
        <dbReference type="SAM" id="MobiDB-lite"/>
    </source>
</evidence>
<name>A0A250XNH6_9CHLO</name>
<dbReference type="Proteomes" id="UP000232323">
    <property type="component" value="Unassembled WGS sequence"/>
</dbReference>